<comment type="caution">
    <text evidence="1">The sequence shown here is derived from an EMBL/GenBank/DDBJ whole genome shotgun (WGS) entry which is preliminary data.</text>
</comment>
<dbReference type="EMBL" id="SPUK01000023">
    <property type="protein sequence ID" value="TQV90747.1"/>
    <property type="molecule type" value="Genomic_DNA"/>
</dbReference>
<evidence type="ECO:0000313" key="2">
    <source>
        <dbReference type="Proteomes" id="UP000315783"/>
    </source>
</evidence>
<proteinExistence type="predicted"/>
<dbReference type="Proteomes" id="UP000315783">
    <property type="component" value="Unassembled WGS sequence"/>
</dbReference>
<evidence type="ECO:0000313" key="1">
    <source>
        <dbReference type="EMBL" id="TQV90747.1"/>
    </source>
</evidence>
<keyword evidence="2" id="KW-1185">Reference proteome</keyword>
<protein>
    <submittedName>
        <fullName evidence="1">Uncharacterized protein</fullName>
    </submittedName>
</protein>
<name>A0A545UMQ7_9HYPO</name>
<dbReference type="STRING" id="43265.A0A545UMQ7"/>
<gene>
    <name evidence="1" type="ORF">IF1G_10490</name>
</gene>
<dbReference type="AlphaFoldDB" id="A0A545UMQ7"/>
<organism evidence="1 2">
    <name type="scientific">Cordyceps javanica</name>
    <dbReference type="NCBI Taxonomy" id="43265"/>
    <lineage>
        <taxon>Eukaryota</taxon>
        <taxon>Fungi</taxon>
        <taxon>Dikarya</taxon>
        <taxon>Ascomycota</taxon>
        <taxon>Pezizomycotina</taxon>
        <taxon>Sordariomycetes</taxon>
        <taxon>Hypocreomycetidae</taxon>
        <taxon>Hypocreales</taxon>
        <taxon>Cordycipitaceae</taxon>
        <taxon>Cordyceps</taxon>
    </lineage>
</organism>
<reference evidence="1 2" key="1">
    <citation type="journal article" date="2019" name="Appl. Microbiol. Biotechnol.">
        <title>Genome sequence of Isaria javanica and comparative genome analysis insights into family S53 peptidase evolution in fungal entomopathogens.</title>
        <authorList>
            <person name="Lin R."/>
            <person name="Zhang X."/>
            <person name="Xin B."/>
            <person name="Zou M."/>
            <person name="Gao Y."/>
            <person name="Qin F."/>
            <person name="Hu Q."/>
            <person name="Xie B."/>
            <person name="Cheng X."/>
        </authorList>
    </citation>
    <scope>NUCLEOTIDE SEQUENCE [LARGE SCALE GENOMIC DNA]</scope>
    <source>
        <strain evidence="1 2">IJ1G</strain>
    </source>
</reference>
<sequence length="441" mass="49739">MRWRGDSAGRAYIKIAPIIEPLHISMVVNIFCRNTRTKMGLFSYFKTTCAEQSTGHFESPTPEHEVIGASRPSRMMKTRKTTPTSGAVQRWNCSGSCHRRLEELQFTVSGQARAARRVADEHEVHKARLQSKVLYLEKQVAAQKLETTELTSMIEDKDAELHRAESKITTLKKELSQRGAGLEKTYTKAISMLAQEVSREVPDDVIRHQLENFFSGELFSWCAEMCSSAVDEQRTLDALQRLNIFNGHLSLDFCKMGERASFVLLQAVLSSFLCAHFLSHAYFLAPEPHGLLAVESALATPESLTEAVDWRVQTVQHLERICRYDATTLVRLFVTHFHFLLRDVGPEARKDLSAMISRFSQLSTTIWKVRSTVQIVGMSGFTKRIFMPGDNFAKCEAHLTSENGDLVIGRYIAAVLRPLIVSSPVSEPRCSVVWSKAVVWV</sequence>
<accession>A0A545UMQ7</accession>